<dbReference type="GO" id="GO:0042742">
    <property type="term" value="P:defense response to bacterium"/>
    <property type="evidence" value="ECO:0007669"/>
    <property type="project" value="UniProtKB-KW"/>
</dbReference>
<dbReference type="PANTHER" id="PTHR38107:SF3">
    <property type="entry name" value="LYSOZYME RRRD-RELATED"/>
    <property type="match status" value="1"/>
</dbReference>
<protein>
    <recommendedName>
        <fullName evidence="4">Lysozyme</fullName>
        <ecNumber evidence="4">3.2.1.17</ecNumber>
    </recommendedName>
</protein>
<dbReference type="AlphaFoldDB" id="A0A1U7J078"/>
<dbReference type="Pfam" id="PF01471">
    <property type="entry name" value="PG_binding_1"/>
    <property type="match status" value="3"/>
</dbReference>
<sequence length="437" mass="46635">MAGVPTPGLDLIKTFEGLSLQAYPDPKTGNLPITIGWGSTRNKNGQPFKLGDRITREEADELLMMQVANTYLPPQQRIPAWSTMNDNQQGAILSFAYNLGAYFFGANGFETISRVLRNQEWRNLEAALILYRNPGTNVEEGLLRRRLSEANVFLAGTPGVALSTAGQRYLAGGRTPSGNRYLSQEAQTYLANRPTVSGGGGGAPAAPGPRLLSLTNPYTNGQDVQQVQQALVRWGANVVADGYFGPATAIAVEQFQRSQGLPADGVVGPQTWARLQQSPPAPPPAQNRLLRLANPLTSGSDVLMLQQALSRQGIAVTADGIFGPGTDRAVRQFQASRGLTADGVVGPETWTRLQQQTTTPPTPTSPSFIRVLRLANPYTRGDDVRAVQQAIARAGFSVVADGVFGPGTDRAVRQYQASRGLAADGVVGSRTRASLGV</sequence>
<dbReference type="InterPro" id="IPR002477">
    <property type="entry name" value="Peptidoglycan-bd-like"/>
</dbReference>
<evidence type="ECO:0000256" key="3">
    <source>
        <dbReference type="ARBA" id="ARBA00023200"/>
    </source>
</evidence>
<organism evidence="6 7">
    <name type="scientific">Phormidium tenue NIES-30</name>
    <dbReference type="NCBI Taxonomy" id="549789"/>
    <lineage>
        <taxon>Bacteria</taxon>
        <taxon>Bacillati</taxon>
        <taxon>Cyanobacteriota</taxon>
        <taxon>Cyanophyceae</taxon>
        <taxon>Oscillatoriophycideae</taxon>
        <taxon>Oscillatoriales</taxon>
        <taxon>Oscillatoriaceae</taxon>
        <taxon>Phormidium</taxon>
    </lineage>
</organism>
<dbReference type="EC" id="3.2.1.17" evidence="4"/>
<comment type="similarity">
    <text evidence="4">Belongs to the glycosyl hydrolase 24 family.</text>
</comment>
<evidence type="ECO:0000259" key="5">
    <source>
        <dbReference type="Pfam" id="PF01471"/>
    </source>
</evidence>
<evidence type="ECO:0000313" key="6">
    <source>
        <dbReference type="EMBL" id="OKH44831.1"/>
    </source>
</evidence>
<evidence type="ECO:0000313" key="7">
    <source>
        <dbReference type="Proteomes" id="UP000185557"/>
    </source>
</evidence>
<dbReference type="OrthoDB" id="6197780at2"/>
<dbReference type="EMBL" id="MRCG01000020">
    <property type="protein sequence ID" value="OKH44831.1"/>
    <property type="molecule type" value="Genomic_DNA"/>
</dbReference>
<accession>A0A1U7J078</accession>
<dbReference type="InterPro" id="IPR036366">
    <property type="entry name" value="PGBDSf"/>
</dbReference>
<evidence type="ECO:0000256" key="2">
    <source>
        <dbReference type="ARBA" id="ARBA00022638"/>
    </source>
</evidence>
<dbReference type="InterPro" id="IPR002196">
    <property type="entry name" value="Glyco_hydro_24"/>
</dbReference>
<dbReference type="InterPro" id="IPR033907">
    <property type="entry name" value="Endolysin_autolysin"/>
</dbReference>
<keyword evidence="3" id="KW-1035">Host cytoplasm</keyword>
<gene>
    <name evidence="6" type="ORF">NIES30_21615</name>
</gene>
<dbReference type="GO" id="GO:0016998">
    <property type="term" value="P:cell wall macromolecule catabolic process"/>
    <property type="evidence" value="ECO:0007669"/>
    <property type="project" value="InterPro"/>
</dbReference>
<keyword evidence="4" id="KW-0378">Hydrolase</keyword>
<feature type="domain" description="Peptidoglycan binding-like" evidence="5">
    <location>
        <begin position="220"/>
        <end position="275"/>
    </location>
</feature>
<dbReference type="InterPro" id="IPR023346">
    <property type="entry name" value="Lysozyme-like_dom_sf"/>
</dbReference>
<dbReference type="STRING" id="549789.NIES30_21615"/>
<dbReference type="SUPFAM" id="SSF53955">
    <property type="entry name" value="Lysozyme-like"/>
    <property type="match status" value="1"/>
</dbReference>
<keyword evidence="2 4" id="KW-0081">Bacteriolytic enzyme</keyword>
<dbReference type="Pfam" id="PF00959">
    <property type="entry name" value="Phage_lysozyme"/>
    <property type="match status" value="1"/>
</dbReference>
<keyword evidence="1 4" id="KW-0929">Antimicrobial</keyword>
<reference evidence="6 7" key="1">
    <citation type="submission" date="2016-11" db="EMBL/GenBank/DDBJ databases">
        <title>Draft Genome Sequences of Nine Cyanobacterial Strains from Diverse Habitats.</title>
        <authorList>
            <person name="Zhu T."/>
            <person name="Hou S."/>
            <person name="Lu X."/>
            <person name="Hess W.R."/>
        </authorList>
    </citation>
    <scope>NUCLEOTIDE SEQUENCE [LARGE SCALE GENOMIC DNA]</scope>
    <source>
        <strain evidence="6 7">NIES-30</strain>
    </source>
</reference>
<name>A0A1U7J078_9CYAN</name>
<dbReference type="GO" id="GO:0031640">
    <property type="term" value="P:killing of cells of another organism"/>
    <property type="evidence" value="ECO:0007669"/>
    <property type="project" value="UniProtKB-KW"/>
</dbReference>
<keyword evidence="7" id="KW-1185">Reference proteome</keyword>
<dbReference type="SUPFAM" id="SSF47090">
    <property type="entry name" value="PGBD-like"/>
    <property type="match status" value="3"/>
</dbReference>
<dbReference type="InterPro" id="IPR023347">
    <property type="entry name" value="Lysozyme_dom_sf"/>
</dbReference>
<dbReference type="PANTHER" id="PTHR38107">
    <property type="match status" value="1"/>
</dbReference>
<dbReference type="Proteomes" id="UP000185557">
    <property type="component" value="Unassembled WGS sequence"/>
</dbReference>
<comment type="caution">
    <text evidence="6">The sequence shown here is derived from an EMBL/GenBank/DDBJ whole genome shotgun (WGS) entry which is preliminary data.</text>
</comment>
<dbReference type="InterPro" id="IPR051018">
    <property type="entry name" value="Bacteriophage_GH24"/>
</dbReference>
<feature type="domain" description="Peptidoglycan binding-like" evidence="5">
    <location>
        <begin position="298"/>
        <end position="353"/>
    </location>
</feature>
<dbReference type="Gene3D" id="1.10.530.40">
    <property type="match status" value="1"/>
</dbReference>
<dbReference type="GO" id="GO:0003796">
    <property type="term" value="F:lysozyme activity"/>
    <property type="evidence" value="ECO:0007669"/>
    <property type="project" value="UniProtKB-EC"/>
</dbReference>
<comment type="catalytic activity">
    <reaction evidence="4">
        <text>Hydrolysis of (1-&gt;4)-beta-linkages between N-acetylmuramic acid and N-acetyl-D-glucosamine residues in a peptidoglycan and between N-acetyl-D-glucosamine residues in chitodextrins.</text>
        <dbReference type="EC" id="3.2.1.17"/>
    </reaction>
</comment>
<keyword evidence="4" id="KW-0326">Glycosidase</keyword>
<dbReference type="CDD" id="cd00737">
    <property type="entry name" value="lyz_endolysin_autolysin"/>
    <property type="match status" value="1"/>
</dbReference>
<dbReference type="GO" id="GO:0009253">
    <property type="term" value="P:peptidoglycan catabolic process"/>
    <property type="evidence" value="ECO:0007669"/>
    <property type="project" value="InterPro"/>
</dbReference>
<evidence type="ECO:0000256" key="4">
    <source>
        <dbReference type="RuleBase" id="RU003788"/>
    </source>
</evidence>
<evidence type="ECO:0000256" key="1">
    <source>
        <dbReference type="ARBA" id="ARBA00022529"/>
    </source>
</evidence>
<proteinExistence type="inferred from homology"/>
<feature type="domain" description="Peptidoglycan binding-like" evidence="5">
    <location>
        <begin position="380"/>
        <end position="435"/>
    </location>
</feature>
<dbReference type="InterPro" id="IPR036365">
    <property type="entry name" value="PGBD-like_sf"/>
</dbReference>
<dbReference type="Gene3D" id="1.10.101.10">
    <property type="entry name" value="PGBD-like superfamily/PGBD"/>
    <property type="match status" value="3"/>
</dbReference>
<dbReference type="RefSeq" id="WP_073610533.1">
    <property type="nucleotide sequence ID" value="NZ_MRCG01000020.1"/>
</dbReference>